<dbReference type="AlphaFoldDB" id="A0A848BCB1"/>
<dbReference type="Proteomes" id="UP000543804">
    <property type="component" value="Unassembled WGS sequence"/>
</dbReference>
<dbReference type="Gene3D" id="3.30.450.20">
    <property type="entry name" value="PAS domain"/>
    <property type="match status" value="1"/>
</dbReference>
<feature type="domain" description="GGDEF" evidence="7">
    <location>
        <begin position="342"/>
        <end position="475"/>
    </location>
</feature>
<evidence type="ECO:0000256" key="1">
    <source>
        <dbReference type="ARBA" id="ARBA00004651"/>
    </source>
</evidence>
<feature type="transmembrane region" description="Helical" evidence="6">
    <location>
        <begin position="20"/>
        <end position="40"/>
    </location>
</feature>
<keyword evidence="9" id="KW-1185">Reference proteome</keyword>
<organism evidence="8 9">
    <name type="scientific">Selenomonas bovis</name>
    <dbReference type="NCBI Taxonomy" id="416586"/>
    <lineage>
        <taxon>Bacteria</taxon>
        <taxon>Bacillati</taxon>
        <taxon>Bacillota</taxon>
        <taxon>Negativicutes</taxon>
        <taxon>Selenomonadales</taxon>
        <taxon>Selenomonadaceae</taxon>
        <taxon>Selenomonas</taxon>
    </lineage>
</organism>
<dbReference type="PANTHER" id="PTHR45138">
    <property type="entry name" value="REGULATORY COMPONENTS OF SENSORY TRANSDUCTION SYSTEM"/>
    <property type="match status" value="1"/>
</dbReference>
<dbReference type="SUPFAM" id="SSF55073">
    <property type="entry name" value="Nucleotide cyclase"/>
    <property type="match status" value="1"/>
</dbReference>
<dbReference type="InterPro" id="IPR000160">
    <property type="entry name" value="GGDEF_dom"/>
</dbReference>
<evidence type="ECO:0000256" key="2">
    <source>
        <dbReference type="ARBA" id="ARBA00022475"/>
    </source>
</evidence>
<dbReference type="PROSITE" id="PS50887">
    <property type="entry name" value="GGDEF"/>
    <property type="match status" value="1"/>
</dbReference>
<dbReference type="EMBL" id="JABAFA010000050">
    <property type="protein sequence ID" value="NMD99714.1"/>
    <property type="molecule type" value="Genomic_DNA"/>
</dbReference>
<evidence type="ECO:0000256" key="6">
    <source>
        <dbReference type="SAM" id="Phobius"/>
    </source>
</evidence>
<feature type="transmembrane region" description="Helical" evidence="6">
    <location>
        <begin position="286"/>
        <end position="305"/>
    </location>
</feature>
<dbReference type="RefSeq" id="WP_170077949.1">
    <property type="nucleotide sequence ID" value="NZ_JABAFA010000050.1"/>
</dbReference>
<keyword evidence="4 6" id="KW-1133">Transmembrane helix</keyword>
<dbReference type="NCBIfam" id="TIGR00254">
    <property type="entry name" value="GGDEF"/>
    <property type="match status" value="1"/>
</dbReference>
<dbReference type="GO" id="GO:0005886">
    <property type="term" value="C:plasma membrane"/>
    <property type="evidence" value="ECO:0007669"/>
    <property type="project" value="UniProtKB-SubCell"/>
</dbReference>
<dbReference type="InterPro" id="IPR050469">
    <property type="entry name" value="Diguanylate_Cyclase"/>
</dbReference>
<sequence length="475" mass="53334">MEKDIKLKLRLSRMDRSLLVAVPVAMILVFFALLAMLSAYQREAVVSTVRVSHTLAANQRNQLDVYLVGRIEMLKLLAQQPDVYSMNLERQRAFAARWTASSGFSHLFFVDNNGQGWYPLENGGTYRNQAGEQFFQDISTHDDFVTDPFLKDDGPITTVCVAIRRPDGARVGTLCGAFYLSNVQNVIDDNQVIYGGKCYVLDKEGRHISLDGDNSWSYDSLTGGSDAEVALLEQVYESGDDLDGEVKIDGADQYASIAVLSKAPWVVMVCVPAAEVTRSTVWMERALFVIAVLALLVLFALAHILRSWQHSDEILYTDPLCPCGSRTAMQQLLQKLEPRRDVSVTVLYADLNRFKYVNDTFGHEQGDLLLITFARVLSRVFDGTLGFTARAGGDEFVVIMTEVSEAVVLEAWQQVELELIEESRRLPYCYWITSSHGVATRAAGEEKSLEALVREADQAMYLCKQKFKKEMHDMR</sequence>
<keyword evidence="3 6" id="KW-0812">Transmembrane</keyword>
<keyword evidence="5 6" id="KW-0472">Membrane</keyword>
<gene>
    <name evidence="8" type="ORF">HF878_09645</name>
</gene>
<proteinExistence type="predicted"/>
<evidence type="ECO:0000256" key="5">
    <source>
        <dbReference type="ARBA" id="ARBA00023136"/>
    </source>
</evidence>
<dbReference type="CDD" id="cd01949">
    <property type="entry name" value="GGDEF"/>
    <property type="match status" value="1"/>
</dbReference>
<dbReference type="Gene3D" id="3.30.70.270">
    <property type="match status" value="1"/>
</dbReference>
<evidence type="ECO:0000259" key="7">
    <source>
        <dbReference type="PROSITE" id="PS50887"/>
    </source>
</evidence>
<name>A0A848BCB1_9FIRM</name>
<dbReference type="PANTHER" id="PTHR45138:SF9">
    <property type="entry name" value="DIGUANYLATE CYCLASE DGCM-RELATED"/>
    <property type="match status" value="1"/>
</dbReference>
<dbReference type="SMART" id="SM00267">
    <property type="entry name" value="GGDEF"/>
    <property type="match status" value="1"/>
</dbReference>
<comment type="caution">
    <text evidence="8">The sequence shown here is derived from an EMBL/GenBank/DDBJ whole genome shotgun (WGS) entry which is preliminary data.</text>
</comment>
<dbReference type="CDD" id="cd18773">
    <property type="entry name" value="PDC1_HK_sensor"/>
    <property type="match status" value="1"/>
</dbReference>
<protein>
    <submittedName>
        <fullName evidence="8">GGDEF domain-containing protein</fullName>
    </submittedName>
</protein>
<accession>A0A848BCB1</accession>
<dbReference type="InterPro" id="IPR029787">
    <property type="entry name" value="Nucleotide_cyclase"/>
</dbReference>
<evidence type="ECO:0000313" key="8">
    <source>
        <dbReference type="EMBL" id="NMD99714.1"/>
    </source>
</evidence>
<dbReference type="GO" id="GO:0052621">
    <property type="term" value="F:diguanylate cyclase activity"/>
    <property type="evidence" value="ECO:0007669"/>
    <property type="project" value="TreeGrafter"/>
</dbReference>
<reference evidence="8 9" key="1">
    <citation type="submission" date="2020-04" db="EMBL/GenBank/DDBJ databases">
        <authorList>
            <person name="Hitch T.C.A."/>
            <person name="Wylensek D."/>
            <person name="Clavel T."/>
        </authorList>
    </citation>
    <scope>NUCLEOTIDE SEQUENCE [LARGE SCALE GENOMIC DNA]</scope>
    <source>
        <strain evidence="8 9">PG-130-P53-12</strain>
    </source>
</reference>
<dbReference type="Pfam" id="PF00990">
    <property type="entry name" value="GGDEF"/>
    <property type="match status" value="1"/>
</dbReference>
<evidence type="ECO:0000256" key="4">
    <source>
        <dbReference type="ARBA" id="ARBA00022989"/>
    </source>
</evidence>
<keyword evidence="2" id="KW-1003">Cell membrane</keyword>
<dbReference type="Pfam" id="PF02743">
    <property type="entry name" value="dCache_1"/>
    <property type="match status" value="1"/>
</dbReference>
<evidence type="ECO:0000313" key="9">
    <source>
        <dbReference type="Proteomes" id="UP000543804"/>
    </source>
</evidence>
<dbReference type="InterPro" id="IPR043128">
    <property type="entry name" value="Rev_trsase/Diguanyl_cyclase"/>
</dbReference>
<evidence type="ECO:0000256" key="3">
    <source>
        <dbReference type="ARBA" id="ARBA00022692"/>
    </source>
</evidence>
<dbReference type="InterPro" id="IPR033479">
    <property type="entry name" value="dCache_1"/>
</dbReference>
<comment type="subcellular location">
    <subcellularLocation>
        <location evidence="1">Cell membrane</location>
        <topology evidence="1">Multi-pass membrane protein</topology>
    </subcellularLocation>
</comment>